<keyword evidence="2" id="KW-0472">Membrane</keyword>
<evidence type="ECO:0000256" key="1">
    <source>
        <dbReference type="SAM" id="MobiDB-lite"/>
    </source>
</evidence>
<feature type="transmembrane region" description="Helical" evidence="2">
    <location>
        <begin position="231"/>
        <end position="250"/>
    </location>
</feature>
<protein>
    <recommendedName>
        <fullName evidence="3">DUF3533 domain-containing protein</fullName>
    </recommendedName>
</protein>
<dbReference type="OrthoDB" id="2140105at2759"/>
<feature type="transmembrane region" description="Helical" evidence="2">
    <location>
        <begin position="271"/>
        <end position="296"/>
    </location>
</feature>
<feature type="transmembrane region" description="Helical" evidence="2">
    <location>
        <begin position="308"/>
        <end position="329"/>
    </location>
</feature>
<sequence length="517" mass="58145">MGWMKCYPRALENRYKRHDEAVHADRHAFIRAAILNFLQLQLLFLAVFSYVFGAIWQQSGHTHNLHILYVDYDGGVVGQAVRDAYTSLHADDFPTLVERQVAEYPSSEDLQPAVCDKTSYWAALFAAPGASIRLDATLRGLINATAYNKSDVLTFIWNEAKYPTVVDSAIAGNMQKLSDAARNAYIAANGSDALQHLTCEACSSPSAVSVFAEPWVLSDVNLQKTTQGSRIIYNTLVVLLLLIQEFFYLGTINGLYAKFRIASRLHPMSIALVRLIISLAYTLVGSVATSGAIWAFRAGWNVSASQFVLTWLTLWLFAHVNFLTLDLFTVWLPASYVPMALITWAMINLSSILVPFELVPAFYHWMYALPAHEAFQVLVHVWSNGCNPQLQHALPVLFAYEVVGVGMSILGSWRRCHYAVIAEEVQEKALQRRVDERLAATRRVEELASRGEDKSLSEAGVQEEAQDVVPREEQRELRRLETVASRATTLGPSFDLAVDFVWCNPRRWTELHRRQNS</sequence>
<dbReference type="AlphaFoldDB" id="A0A8H4J8G5"/>
<dbReference type="InterPro" id="IPR022703">
    <property type="entry name" value="DUF3533"/>
</dbReference>
<accession>A0A8H4J8G5</accession>
<dbReference type="InterPro" id="IPR053001">
    <property type="entry name" value="MNNG_permease-like"/>
</dbReference>
<evidence type="ECO:0000313" key="4">
    <source>
        <dbReference type="EMBL" id="KAF4313834.1"/>
    </source>
</evidence>
<keyword evidence="5" id="KW-1185">Reference proteome</keyword>
<comment type="caution">
    <text evidence="4">The sequence shown here is derived from an EMBL/GenBank/DDBJ whole genome shotgun (WGS) entry which is preliminary data.</text>
</comment>
<dbReference type="Pfam" id="PF12051">
    <property type="entry name" value="DUF3533"/>
    <property type="match status" value="1"/>
</dbReference>
<evidence type="ECO:0000259" key="3">
    <source>
        <dbReference type="Pfam" id="PF12051"/>
    </source>
</evidence>
<proteinExistence type="predicted"/>
<feature type="transmembrane region" description="Helical" evidence="2">
    <location>
        <begin position="394"/>
        <end position="413"/>
    </location>
</feature>
<feature type="region of interest" description="Disordered" evidence="1">
    <location>
        <begin position="449"/>
        <end position="473"/>
    </location>
</feature>
<dbReference type="GO" id="GO:0016020">
    <property type="term" value="C:membrane"/>
    <property type="evidence" value="ECO:0007669"/>
    <property type="project" value="TreeGrafter"/>
</dbReference>
<gene>
    <name evidence="4" type="ORF">GTA08_BOTSDO00135</name>
</gene>
<organism evidence="4 5">
    <name type="scientific">Botryosphaeria dothidea</name>
    <dbReference type="NCBI Taxonomy" id="55169"/>
    <lineage>
        <taxon>Eukaryota</taxon>
        <taxon>Fungi</taxon>
        <taxon>Dikarya</taxon>
        <taxon>Ascomycota</taxon>
        <taxon>Pezizomycotina</taxon>
        <taxon>Dothideomycetes</taxon>
        <taxon>Dothideomycetes incertae sedis</taxon>
        <taxon>Botryosphaeriales</taxon>
        <taxon>Botryosphaeriaceae</taxon>
        <taxon>Botryosphaeria</taxon>
    </lineage>
</organism>
<evidence type="ECO:0000256" key="2">
    <source>
        <dbReference type="SAM" id="Phobius"/>
    </source>
</evidence>
<feature type="transmembrane region" description="Helical" evidence="2">
    <location>
        <begin position="33"/>
        <end position="56"/>
    </location>
</feature>
<reference evidence="4" key="1">
    <citation type="submission" date="2020-04" db="EMBL/GenBank/DDBJ databases">
        <title>Genome Assembly and Annotation of Botryosphaeria dothidea sdau 11-99, a Latent Pathogen of Apple Fruit Ring Rot in China.</title>
        <authorList>
            <person name="Yu C."/>
            <person name="Diao Y."/>
            <person name="Lu Q."/>
            <person name="Zhao J."/>
            <person name="Cui S."/>
            <person name="Peng C."/>
            <person name="He B."/>
            <person name="Liu H."/>
        </authorList>
    </citation>
    <scope>NUCLEOTIDE SEQUENCE [LARGE SCALE GENOMIC DNA]</scope>
    <source>
        <strain evidence="4">Sdau11-99</strain>
    </source>
</reference>
<keyword evidence="2" id="KW-1133">Transmembrane helix</keyword>
<name>A0A8H4J8G5_9PEZI</name>
<evidence type="ECO:0000313" key="5">
    <source>
        <dbReference type="Proteomes" id="UP000572817"/>
    </source>
</evidence>
<dbReference type="Proteomes" id="UP000572817">
    <property type="component" value="Unassembled WGS sequence"/>
</dbReference>
<feature type="domain" description="DUF3533" evidence="3">
    <location>
        <begin position="36"/>
        <end position="404"/>
    </location>
</feature>
<keyword evidence="2" id="KW-0812">Transmembrane</keyword>
<dbReference type="PANTHER" id="PTHR34814">
    <property type="entry name" value="NITROSOGUANIDINE RESISTANCE PROTEIN SNG1"/>
    <property type="match status" value="1"/>
</dbReference>
<dbReference type="PANTHER" id="PTHR34814:SF2">
    <property type="entry name" value="DUF3533 DOMAIN-CONTAINING PROTEIN"/>
    <property type="match status" value="1"/>
</dbReference>
<dbReference type="EMBL" id="WWBZ02000001">
    <property type="protein sequence ID" value="KAF4313834.1"/>
    <property type="molecule type" value="Genomic_DNA"/>
</dbReference>